<dbReference type="PANTHER" id="PTHR43334:SF1">
    <property type="entry name" value="3-HYDROXYPROPIONATE--COA LIGASE [ADP-FORMING]"/>
    <property type="match status" value="1"/>
</dbReference>
<dbReference type="PANTHER" id="PTHR43334">
    <property type="entry name" value="ACETATE--COA LIGASE [ADP-FORMING]"/>
    <property type="match status" value="1"/>
</dbReference>
<dbReference type="GO" id="GO:0050563">
    <property type="term" value="F:trans-feruloyl-CoA synthase activity"/>
    <property type="evidence" value="ECO:0007669"/>
    <property type="project" value="UniProtKB-EC"/>
</dbReference>
<sequence>MVTGGIELIFGLHRDSLGTAVLLGMGGVTAELFKDTTTKLLPASAPLSHEEALTMLQSRKTWPLLDGYRGQPRADVDATVSALAALSRMAAQLGERLIEAEINPVFVLRAGESVLAADGVAVIGPL</sequence>
<dbReference type="EMBL" id="CADIKI010000020">
    <property type="protein sequence ID" value="CAB3804303.1"/>
    <property type="molecule type" value="Genomic_DNA"/>
</dbReference>
<evidence type="ECO:0000313" key="5">
    <source>
        <dbReference type="Proteomes" id="UP000494252"/>
    </source>
</evidence>
<protein>
    <submittedName>
        <fullName evidence="4">Trans-feruloyl-CoA synthase FCS1</fullName>
        <ecNumber evidence="4">6.2.1.34</ecNumber>
    </submittedName>
</protein>
<dbReference type="InterPro" id="IPR051538">
    <property type="entry name" value="Acyl-CoA_Synth/Transferase"/>
</dbReference>
<keyword evidence="5" id="KW-1185">Reference proteome</keyword>
<evidence type="ECO:0000256" key="2">
    <source>
        <dbReference type="ARBA" id="ARBA00022741"/>
    </source>
</evidence>
<keyword evidence="3" id="KW-0067">ATP-binding</keyword>
<keyword evidence="2" id="KW-0547">Nucleotide-binding</keyword>
<name>A0A6J5GNS2_9BURK</name>
<organism evidence="4 5">
    <name type="scientific">Paraburkholderia fynbosensis</name>
    <dbReference type="NCBI Taxonomy" id="1200993"/>
    <lineage>
        <taxon>Bacteria</taxon>
        <taxon>Pseudomonadati</taxon>
        <taxon>Pseudomonadota</taxon>
        <taxon>Betaproteobacteria</taxon>
        <taxon>Burkholderiales</taxon>
        <taxon>Burkholderiaceae</taxon>
        <taxon>Paraburkholderia</taxon>
    </lineage>
</organism>
<gene>
    <name evidence="4" type="primary">FCS1_1</name>
    <name evidence="4" type="ORF">LMG27177_05615</name>
</gene>
<dbReference type="GO" id="GO:0005524">
    <property type="term" value="F:ATP binding"/>
    <property type="evidence" value="ECO:0007669"/>
    <property type="project" value="UniProtKB-KW"/>
</dbReference>
<evidence type="ECO:0000256" key="1">
    <source>
        <dbReference type="ARBA" id="ARBA00022598"/>
    </source>
</evidence>
<dbReference type="Proteomes" id="UP000494252">
    <property type="component" value="Unassembled WGS sequence"/>
</dbReference>
<dbReference type="Pfam" id="PF13549">
    <property type="entry name" value="ATP-grasp_5"/>
    <property type="match status" value="1"/>
</dbReference>
<dbReference type="AlphaFoldDB" id="A0A6J5GNS2"/>
<evidence type="ECO:0000313" key="4">
    <source>
        <dbReference type="EMBL" id="CAB3804303.1"/>
    </source>
</evidence>
<proteinExistence type="predicted"/>
<dbReference type="EC" id="6.2.1.34" evidence="4"/>
<accession>A0A6J5GNS2</accession>
<reference evidence="4 5" key="1">
    <citation type="submission" date="2020-04" db="EMBL/GenBank/DDBJ databases">
        <authorList>
            <person name="De Canck E."/>
        </authorList>
    </citation>
    <scope>NUCLEOTIDE SEQUENCE [LARGE SCALE GENOMIC DNA]</scope>
    <source>
        <strain evidence="4 5">LMG 27177</strain>
    </source>
</reference>
<dbReference type="Gene3D" id="3.30.470.20">
    <property type="entry name" value="ATP-grasp fold, B domain"/>
    <property type="match status" value="1"/>
</dbReference>
<dbReference type="SUPFAM" id="SSF56059">
    <property type="entry name" value="Glutathione synthetase ATP-binding domain-like"/>
    <property type="match status" value="1"/>
</dbReference>
<keyword evidence="1 4" id="KW-0436">Ligase</keyword>
<evidence type="ECO:0000256" key="3">
    <source>
        <dbReference type="ARBA" id="ARBA00022840"/>
    </source>
</evidence>